<dbReference type="EMBL" id="JBHTIT010000001">
    <property type="protein sequence ID" value="MFD0950218.1"/>
    <property type="molecule type" value="Genomic_DNA"/>
</dbReference>
<accession>A0ABW3HFH2</accession>
<name>A0ABW3HFH2_9GAMM</name>
<comment type="caution">
    <text evidence="1">The sequence shown here is derived from an EMBL/GenBank/DDBJ whole genome shotgun (WGS) entry which is preliminary data.</text>
</comment>
<proteinExistence type="predicted"/>
<gene>
    <name evidence="1" type="ORF">ACFQ0F_07430</name>
</gene>
<dbReference type="Proteomes" id="UP001597044">
    <property type="component" value="Unassembled WGS sequence"/>
</dbReference>
<organism evidence="1 2">
    <name type="scientific">Paraperlucidibaca wandonensis</name>
    <dbReference type="NCBI Taxonomy" id="1268273"/>
    <lineage>
        <taxon>Bacteria</taxon>
        <taxon>Pseudomonadati</taxon>
        <taxon>Pseudomonadota</taxon>
        <taxon>Gammaproteobacteria</taxon>
        <taxon>Moraxellales</taxon>
        <taxon>Moraxellaceae</taxon>
        <taxon>Paraperlucidibaca</taxon>
    </lineage>
</organism>
<sequence>MTATDSLPAKQPAWLGGFDEHVRWGLNSTTDTAYWLQQYTAIHPLRRQAQLRVALALFSRDGQPRVHCLHDERRLVGANLLRWRERGDWATTEHSWPSGSFLSERDGLQRARFFGTDGQALTTSSSVLQVPKRSILRSPLGALKAQAHTRDGHWQITPPSKTGASPLILDGRAEGGQWQCHSRLAAMGSAQLQCVNFDGQTKASVVAMGQWLAPALGRRAPLTIAQAQVSVGGRDYCFDRWMPNATTDAPEFADYRWMATLVNDDFRLHIHADGGNPRITPWLALEDERNRWLARTLRVTPFASLRLRIYPRGSEQAYIDLRSEQCLLQTVLP</sequence>
<evidence type="ECO:0000313" key="1">
    <source>
        <dbReference type="EMBL" id="MFD0950218.1"/>
    </source>
</evidence>
<reference evidence="2" key="1">
    <citation type="journal article" date="2019" name="Int. J. Syst. Evol. Microbiol.">
        <title>The Global Catalogue of Microorganisms (GCM) 10K type strain sequencing project: providing services to taxonomists for standard genome sequencing and annotation.</title>
        <authorList>
            <consortium name="The Broad Institute Genomics Platform"/>
            <consortium name="The Broad Institute Genome Sequencing Center for Infectious Disease"/>
            <person name="Wu L."/>
            <person name="Ma J."/>
        </authorList>
    </citation>
    <scope>NUCLEOTIDE SEQUENCE [LARGE SCALE GENOMIC DNA]</scope>
    <source>
        <strain evidence="2">CCUG 63419</strain>
    </source>
</reference>
<evidence type="ECO:0000313" key="2">
    <source>
        <dbReference type="Proteomes" id="UP001597044"/>
    </source>
</evidence>
<keyword evidence="2" id="KW-1185">Reference proteome</keyword>
<protein>
    <submittedName>
        <fullName evidence="1">Uncharacterized protein</fullName>
    </submittedName>
</protein>
<dbReference type="RefSeq" id="WP_379070699.1">
    <property type="nucleotide sequence ID" value="NZ_JBHTIT010000001.1"/>
</dbReference>